<dbReference type="OrthoDB" id="1919336at2759"/>
<evidence type="ECO:0000256" key="4">
    <source>
        <dbReference type="PROSITE-ProRule" id="PRU00267"/>
    </source>
</evidence>
<proteinExistence type="predicted"/>
<dbReference type="STRING" id="930991.A0A0D0E8K6"/>
<evidence type="ECO:0000256" key="3">
    <source>
        <dbReference type="ARBA" id="ARBA00023242"/>
    </source>
</evidence>
<sequence length="266" mass="30110">MVLSLLARHLTLGTTSTLAARVAFPAAPSVLTRRTFLATPHPEFPPATKKSDGAKTTSKKSTTTKTTKKASSTKNVKKDEKSKVTISKKDLPPKRPPGTFLLFFMSYLKSQPKAKTMEETQALAKRASEVWKTYSIAEKQPFYDENEVLKEQFQKERVEYFRNTSITTLKQINKSRRARGKVVVRRVTETPRPVTAFLRFVSDFRKSTDGQSIMTQTVPGKNHNIQLITAAGERWRSMTAEDQSPYFEQSRKAREEFNQAKQAATV</sequence>
<feature type="DNA-binding region" description="HMG box" evidence="4">
    <location>
        <begin position="190"/>
        <end position="265"/>
    </location>
</feature>
<keyword evidence="9" id="KW-1185">Reference proteome</keyword>
<reference evidence="8 9" key="1">
    <citation type="submission" date="2014-04" db="EMBL/GenBank/DDBJ databases">
        <authorList>
            <consortium name="DOE Joint Genome Institute"/>
            <person name="Kuo A."/>
            <person name="Kohler A."/>
            <person name="Jargeat P."/>
            <person name="Nagy L.G."/>
            <person name="Floudas D."/>
            <person name="Copeland A."/>
            <person name="Barry K.W."/>
            <person name="Cichocki N."/>
            <person name="Veneault-Fourrey C."/>
            <person name="LaButti K."/>
            <person name="Lindquist E.A."/>
            <person name="Lipzen A."/>
            <person name="Lundell T."/>
            <person name="Morin E."/>
            <person name="Murat C."/>
            <person name="Sun H."/>
            <person name="Tunlid A."/>
            <person name="Henrissat B."/>
            <person name="Grigoriev I.V."/>
            <person name="Hibbett D.S."/>
            <person name="Martin F."/>
            <person name="Nordberg H.P."/>
            <person name="Cantor M.N."/>
            <person name="Hua S.X."/>
        </authorList>
    </citation>
    <scope>NUCLEOTIDE SEQUENCE [LARGE SCALE GENOMIC DNA]</scope>
    <source>
        <strain evidence="8 9">Ve08.2h10</strain>
    </source>
</reference>
<keyword evidence="2 4" id="KW-0238">DNA-binding</keyword>
<keyword evidence="3 4" id="KW-0539">Nucleus</keyword>
<accession>A0A0D0E8K6</accession>
<keyword evidence="6" id="KW-0732">Signal</keyword>
<dbReference type="EMBL" id="KN825070">
    <property type="protein sequence ID" value="KIK95015.1"/>
    <property type="molecule type" value="Genomic_DNA"/>
</dbReference>
<feature type="region of interest" description="Disordered" evidence="5">
    <location>
        <begin position="37"/>
        <end position="93"/>
    </location>
</feature>
<feature type="compositionally biased region" description="Low complexity" evidence="5">
    <location>
        <begin position="54"/>
        <end position="74"/>
    </location>
</feature>
<feature type="domain" description="HMG box" evidence="7">
    <location>
        <begin position="93"/>
        <end position="161"/>
    </location>
</feature>
<dbReference type="PANTHER" id="PTHR46261">
    <property type="entry name" value="HIGH MOBILITY GROUP B PROTEIN 4-RELATED"/>
    <property type="match status" value="1"/>
</dbReference>
<feature type="region of interest" description="Disordered" evidence="5">
    <location>
        <begin position="240"/>
        <end position="266"/>
    </location>
</feature>
<dbReference type="GO" id="GO:0003677">
    <property type="term" value="F:DNA binding"/>
    <property type="evidence" value="ECO:0007669"/>
    <property type="project" value="UniProtKB-UniRule"/>
</dbReference>
<evidence type="ECO:0000313" key="9">
    <source>
        <dbReference type="Proteomes" id="UP000054538"/>
    </source>
</evidence>
<dbReference type="InterPro" id="IPR031061">
    <property type="entry name" value="HMGB_plant"/>
</dbReference>
<dbReference type="Gene3D" id="1.10.30.10">
    <property type="entry name" value="High mobility group box domain"/>
    <property type="match status" value="2"/>
</dbReference>
<dbReference type="Proteomes" id="UP000054538">
    <property type="component" value="Unassembled WGS sequence"/>
</dbReference>
<feature type="domain" description="HMG box" evidence="7">
    <location>
        <begin position="190"/>
        <end position="265"/>
    </location>
</feature>
<protein>
    <recommendedName>
        <fullName evidence="7">HMG box domain-containing protein</fullName>
    </recommendedName>
</protein>
<name>A0A0D0E8K6_9AGAM</name>
<dbReference type="PANTHER" id="PTHR46261:SF15">
    <property type="entry name" value="OS02G0670400 PROTEIN"/>
    <property type="match status" value="1"/>
</dbReference>
<dbReference type="InterPro" id="IPR036910">
    <property type="entry name" value="HMG_box_dom_sf"/>
</dbReference>
<reference evidence="9" key="2">
    <citation type="submission" date="2015-01" db="EMBL/GenBank/DDBJ databases">
        <title>Evolutionary Origins and Diversification of the Mycorrhizal Mutualists.</title>
        <authorList>
            <consortium name="DOE Joint Genome Institute"/>
            <consortium name="Mycorrhizal Genomics Consortium"/>
            <person name="Kohler A."/>
            <person name="Kuo A."/>
            <person name="Nagy L.G."/>
            <person name="Floudas D."/>
            <person name="Copeland A."/>
            <person name="Barry K.W."/>
            <person name="Cichocki N."/>
            <person name="Veneault-Fourrey C."/>
            <person name="LaButti K."/>
            <person name="Lindquist E.A."/>
            <person name="Lipzen A."/>
            <person name="Lundell T."/>
            <person name="Morin E."/>
            <person name="Murat C."/>
            <person name="Riley R."/>
            <person name="Ohm R."/>
            <person name="Sun H."/>
            <person name="Tunlid A."/>
            <person name="Henrissat B."/>
            <person name="Grigoriev I.V."/>
            <person name="Hibbett D.S."/>
            <person name="Martin F."/>
        </authorList>
    </citation>
    <scope>NUCLEOTIDE SEQUENCE [LARGE SCALE GENOMIC DNA]</scope>
    <source>
        <strain evidence="9">Ve08.2h10</strain>
    </source>
</reference>
<dbReference type="SUPFAM" id="SSF47095">
    <property type="entry name" value="HMG-box"/>
    <property type="match status" value="2"/>
</dbReference>
<evidence type="ECO:0000256" key="2">
    <source>
        <dbReference type="ARBA" id="ARBA00023125"/>
    </source>
</evidence>
<dbReference type="HOGENOM" id="CLU_083681_0_0_1"/>
<dbReference type="AlphaFoldDB" id="A0A0D0E8K6"/>
<evidence type="ECO:0000256" key="1">
    <source>
        <dbReference type="ARBA" id="ARBA00004123"/>
    </source>
</evidence>
<feature type="compositionally biased region" description="Basic and acidic residues" evidence="5">
    <location>
        <begin position="249"/>
        <end position="258"/>
    </location>
</feature>
<dbReference type="InParanoid" id="A0A0D0E8K6"/>
<evidence type="ECO:0000313" key="8">
    <source>
        <dbReference type="EMBL" id="KIK95015.1"/>
    </source>
</evidence>
<evidence type="ECO:0000259" key="7">
    <source>
        <dbReference type="PROSITE" id="PS50118"/>
    </source>
</evidence>
<organism evidence="8 9">
    <name type="scientific">Paxillus rubicundulus Ve08.2h10</name>
    <dbReference type="NCBI Taxonomy" id="930991"/>
    <lineage>
        <taxon>Eukaryota</taxon>
        <taxon>Fungi</taxon>
        <taxon>Dikarya</taxon>
        <taxon>Basidiomycota</taxon>
        <taxon>Agaricomycotina</taxon>
        <taxon>Agaricomycetes</taxon>
        <taxon>Agaricomycetidae</taxon>
        <taxon>Boletales</taxon>
        <taxon>Paxilineae</taxon>
        <taxon>Paxillaceae</taxon>
        <taxon>Paxillus</taxon>
    </lineage>
</organism>
<dbReference type="GO" id="GO:0005634">
    <property type="term" value="C:nucleus"/>
    <property type="evidence" value="ECO:0007669"/>
    <property type="project" value="UniProtKB-SubCell"/>
</dbReference>
<feature type="chain" id="PRO_5002209484" description="HMG box domain-containing protein" evidence="6">
    <location>
        <begin position="20"/>
        <end position="266"/>
    </location>
</feature>
<dbReference type="InterPro" id="IPR009071">
    <property type="entry name" value="HMG_box_dom"/>
</dbReference>
<evidence type="ECO:0000256" key="5">
    <source>
        <dbReference type="SAM" id="MobiDB-lite"/>
    </source>
</evidence>
<evidence type="ECO:0000256" key="6">
    <source>
        <dbReference type="SAM" id="SignalP"/>
    </source>
</evidence>
<comment type="subcellular location">
    <subcellularLocation>
        <location evidence="1">Nucleus</location>
    </subcellularLocation>
</comment>
<dbReference type="SMART" id="SM00398">
    <property type="entry name" value="HMG"/>
    <property type="match status" value="2"/>
</dbReference>
<dbReference type="Pfam" id="PF00505">
    <property type="entry name" value="HMG_box"/>
    <property type="match status" value="2"/>
</dbReference>
<feature type="signal peptide" evidence="6">
    <location>
        <begin position="1"/>
        <end position="19"/>
    </location>
</feature>
<gene>
    <name evidence="8" type="ORF">PAXRUDRAFT_827416</name>
</gene>
<feature type="DNA-binding region" description="HMG box" evidence="4">
    <location>
        <begin position="93"/>
        <end position="161"/>
    </location>
</feature>
<dbReference type="PROSITE" id="PS50118">
    <property type="entry name" value="HMG_BOX_2"/>
    <property type="match status" value="2"/>
</dbReference>
<feature type="compositionally biased region" description="Basic and acidic residues" evidence="5">
    <location>
        <begin position="76"/>
        <end position="93"/>
    </location>
</feature>